<dbReference type="RefSeq" id="XP_009223847.1">
    <property type="nucleotide sequence ID" value="XM_009225583.1"/>
</dbReference>
<accession>J3P2L1</accession>
<dbReference type="EMBL" id="GL385398">
    <property type="protein sequence ID" value="EJT73903.1"/>
    <property type="molecule type" value="Genomic_DNA"/>
</dbReference>
<organism evidence="5">
    <name type="scientific">Gaeumannomyces tritici (strain R3-111a-1)</name>
    <name type="common">Wheat and barley take-all root rot fungus</name>
    <name type="synonym">Gaeumannomyces graminis var. tritici</name>
    <dbReference type="NCBI Taxonomy" id="644352"/>
    <lineage>
        <taxon>Eukaryota</taxon>
        <taxon>Fungi</taxon>
        <taxon>Dikarya</taxon>
        <taxon>Ascomycota</taxon>
        <taxon>Pezizomycotina</taxon>
        <taxon>Sordariomycetes</taxon>
        <taxon>Sordariomycetidae</taxon>
        <taxon>Magnaporthales</taxon>
        <taxon>Magnaporthaceae</taxon>
        <taxon>Gaeumannomyces</taxon>
    </lineage>
</organism>
<dbReference type="OrthoDB" id="17948at2759"/>
<dbReference type="eggNOG" id="KOG2363">
    <property type="taxonomic scope" value="Eukaryota"/>
</dbReference>
<comment type="similarity">
    <text evidence="2">Belongs to the eukaryotic/archaeal RNase P protein component 3 family.</text>
</comment>
<evidence type="ECO:0000256" key="2">
    <source>
        <dbReference type="ARBA" id="ARBA00007331"/>
    </source>
</evidence>
<evidence type="ECO:0000313" key="5">
    <source>
        <dbReference type="EMBL" id="EJT73903.1"/>
    </source>
</evidence>
<dbReference type="InterPro" id="IPR002738">
    <property type="entry name" value="RNase_P_p30"/>
</dbReference>
<dbReference type="PANTHER" id="PTHR13031:SF0">
    <property type="entry name" value="RIBONUCLEASE P PROTEIN SUBUNIT P30"/>
    <property type="match status" value="1"/>
</dbReference>
<dbReference type="GO" id="GO:0005655">
    <property type="term" value="C:nucleolar ribonuclease P complex"/>
    <property type="evidence" value="ECO:0007669"/>
    <property type="project" value="TreeGrafter"/>
</dbReference>
<name>J3P2L1_GAET3</name>
<evidence type="ECO:0000313" key="7">
    <source>
        <dbReference type="Proteomes" id="UP000006039"/>
    </source>
</evidence>
<dbReference type="VEuPathDB" id="FungiDB:GGTG_07757"/>
<reference evidence="6" key="5">
    <citation type="submission" date="2018-04" db="UniProtKB">
        <authorList>
            <consortium name="EnsemblFungi"/>
        </authorList>
    </citation>
    <scope>IDENTIFICATION</scope>
    <source>
        <strain evidence="6">R3-111a-1</strain>
    </source>
</reference>
<keyword evidence="3" id="KW-0819">tRNA processing</keyword>
<comment type="subcellular location">
    <subcellularLocation>
        <location evidence="1">Nucleus</location>
    </subcellularLocation>
</comment>
<dbReference type="Gene3D" id="3.20.20.140">
    <property type="entry name" value="Metal-dependent hydrolases"/>
    <property type="match status" value="2"/>
</dbReference>
<evidence type="ECO:0000256" key="4">
    <source>
        <dbReference type="SAM" id="MobiDB-lite"/>
    </source>
</evidence>
<sequence>MIYDLNIAWTPSTPADALDCTLRQAAVLGYDVVALNHTISRLPIPSPITNPIPLLSSSSSSTDNRRRLPSTILRRATVHMADPRDNHRLDAVAAAYDVLAVRPTTEAAFSHACVALAEPSVISLDLASNLGYHFRPKPVMAAVRRGVRFEVCYSQAIVPSSSSSSSSSSGDGADNNSNNRARALFVANLVGLVRASKGRGLVVSSGCPASRPALLRAPADVVNLLAVWGLAPDKGLEALSAAPRGVVVNEGIKRSSFRGVVDIVQAAGGGAAAAAAAGAVGETTVVTGRKKQKQQQQQQKVTSGGSADGGKRRKGQDDAMAVDDDPSPETAGASAAGDGGAPSGKAHNGDQQQQQGGVKRKNGEQAGAGDVADEAGQKLSKRQAKKQRRLAAQQAQTADAGP</sequence>
<evidence type="ECO:0000256" key="3">
    <source>
        <dbReference type="ARBA" id="ARBA00022694"/>
    </source>
</evidence>
<keyword evidence="7" id="KW-1185">Reference proteome</keyword>
<dbReference type="HOGENOM" id="CLU_048451_1_1_1"/>
<reference evidence="7" key="1">
    <citation type="submission" date="2010-07" db="EMBL/GenBank/DDBJ databases">
        <title>The genome sequence of Gaeumannomyces graminis var. tritici strain R3-111a-1.</title>
        <authorList>
            <consortium name="The Broad Institute Genome Sequencing Platform"/>
            <person name="Ma L.-J."/>
            <person name="Dead R."/>
            <person name="Young S."/>
            <person name="Zeng Q."/>
            <person name="Koehrsen M."/>
            <person name="Alvarado L."/>
            <person name="Berlin A."/>
            <person name="Chapman S.B."/>
            <person name="Chen Z."/>
            <person name="Freedman E."/>
            <person name="Gellesch M."/>
            <person name="Goldberg J."/>
            <person name="Griggs A."/>
            <person name="Gujja S."/>
            <person name="Heilman E.R."/>
            <person name="Heiman D."/>
            <person name="Hepburn T."/>
            <person name="Howarth C."/>
            <person name="Jen D."/>
            <person name="Larson L."/>
            <person name="Mehta T."/>
            <person name="Neiman D."/>
            <person name="Pearson M."/>
            <person name="Roberts A."/>
            <person name="Saif S."/>
            <person name="Shea T."/>
            <person name="Shenoy N."/>
            <person name="Sisk P."/>
            <person name="Stolte C."/>
            <person name="Sykes S."/>
            <person name="Walk T."/>
            <person name="White J."/>
            <person name="Yandava C."/>
            <person name="Haas B."/>
            <person name="Nusbaum C."/>
            <person name="Birren B."/>
        </authorList>
    </citation>
    <scope>NUCLEOTIDE SEQUENCE [LARGE SCALE GENOMIC DNA]</scope>
    <source>
        <strain evidence="7">R3-111a-1</strain>
    </source>
</reference>
<dbReference type="STRING" id="644352.J3P2L1"/>
<reference evidence="6" key="4">
    <citation type="journal article" date="2015" name="G3 (Bethesda)">
        <title>Genome sequences of three phytopathogenic species of the Magnaporthaceae family of fungi.</title>
        <authorList>
            <person name="Okagaki L.H."/>
            <person name="Nunes C.C."/>
            <person name="Sailsbery J."/>
            <person name="Clay B."/>
            <person name="Brown D."/>
            <person name="John T."/>
            <person name="Oh Y."/>
            <person name="Young N."/>
            <person name="Fitzgerald M."/>
            <person name="Haas B.J."/>
            <person name="Zeng Q."/>
            <person name="Young S."/>
            <person name="Adiconis X."/>
            <person name="Fan L."/>
            <person name="Levin J.Z."/>
            <person name="Mitchell T.K."/>
            <person name="Okubara P.A."/>
            <person name="Farman M.L."/>
            <person name="Kohn L.M."/>
            <person name="Birren B."/>
            <person name="Ma L.-J."/>
            <person name="Dean R.A."/>
        </authorList>
    </citation>
    <scope>NUCLEOTIDE SEQUENCE</scope>
    <source>
        <strain evidence="6">R3-111a-1</strain>
    </source>
</reference>
<dbReference type="GO" id="GO:0003723">
    <property type="term" value="F:RNA binding"/>
    <property type="evidence" value="ECO:0007669"/>
    <property type="project" value="TreeGrafter"/>
</dbReference>
<protein>
    <submittedName>
        <fullName evidence="5 6">Uncharacterized protein</fullName>
    </submittedName>
</protein>
<proteinExistence type="inferred from homology"/>
<dbReference type="InterPro" id="IPR016195">
    <property type="entry name" value="Pol/histidinol_Pase-like"/>
</dbReference>
<reference evidence="5" key="2">
    <citation type="submission" date="2010-07" db="EMBL/GenBank/DDBJ databases">
        <authorList>
            <consortium name="The Broad Institute Genome Sequencing Platform"/>
            <consortium name="Broad Institute Genome Sequencing Center for Infectious Disease"/>
            <person name="Ma L.-J."/>
            <person name="Dead R."/>
            <person name="Young S."/>
            <person name="Zeng Q."/>
            <person name="Koehrsen M."/>
            <person name="Alvarado L."/>
            <person name="Berlin A."/>
            <person name="Chapman S.B."/>
            <person name="Chen Z."/>
            <person name="Freedman E."/>
            <person name="Gellesch M."/>
            <person name="Goldberg J."/>
            <person name="Griggs A."/>
            <person name="Gujja S."/>
            <person name="Heilman E.R."/>
            <person name="Heiman D."/>
            <person name="Hepburn T."/>
            <person name="Howarth C."/>
            <person name="Jen D."/>
            <person name="Larson L."/>
            <person name="Mehta T."/>
            <person name="Neiman D."/>
            <person name="Pearson M."/>
            <person name="Roberts A."/>
            <person name="Saif S."/>
            <person name="Shea T."/>
            <person name="Shenoy N."/>
            <person name="Sisk P."/>
            <person name="Stolte C."/>
            <person name="Sykes S."/>
            <person name="Walk T."/>
            <person name="White J."/>
            <person name="Yandava C."/>
            <person name="Haas B."/>
            <person name="Nusbaum C."/>
            <person name="Birren B."/>
        </authorList>
    </citation>
    <scope>NUCLEOTIDE SEQUENCE</scope>
    <source>
        <strain evidence="5">R3-111a-1</strain>
    </source>
</reference>
<dbReference type="SUPFAM" id="SSF89550">
    <property type="entry name" value="PHP domain-like"/>
    <property type="match status" value="1"/>
</dbReference>
<dbReference type="Proteomes" id="UP000006039">
    <property type="component" value="Unassembled WGS sequence"/>
</dbReference>
<dbReference type="GO" id="GO:0008033">
    <property type="term" value="P:tRNA processing"/>
    <property type="evidence" value="ECO:0007669"/>
    <property type="project" value="UniProtKB-KW"/>
</dbReference>
<evidence type="ECO:0000313" key="6">
    <source>
        <dbReference type="EnsemblFungi" id="EJT73903"/>
    </source>
</evidence>
<gene>
    <name evidence="6" type="primary">20348215</name>
    <name evidence="5" type="ORF">GGTG_07757</name>
</gene>
<dbReference type="AlphaFoldDB" id="J3P2L1"/>
<dbReference type="Pfam" id="PF01876">
    <property type="entry name" value="RNase_P_p30"/>
    <property type="match status" value="1"/>
</dbReference>
<reference evidence="5" key="3">
    <citation type="submission" date="2010-09" db="EMBL/GenBank/DDBJ databases">
        <title>Annotation of Gaeumannomyces graminis var. tritici R3-111a-1.</title>
        <authorList>
            <consortium name="The Broad Institute Genome Sequencing Platform"/>
            <person name="Ma L.-J."/>
            <person name="Dead R."/>
            <person name="Young S.K."/>
            <person name="Zeng Q."/>
            <person name="Gargeya S."/>
            <person name="Fitzgerald M."/>
            <person name="Haas B."/>
            <person name="Abouelleil A."/>
            <person name="Alvarado L."/>
            <person name="Arachchi H.M."/>
            <person name="Berlin A."/>
            <person name="Brown A."/>
            <person name="Chapman S.B."/>
            <person name="Chen Z."/>
            <person name="Dunbar C."/>
            <person name="Freedman E."/>
            <person name="Gearin G."/>
            <person name="Gellesch M."/>
            <person name="Goldberg J."/>
            <person name="Griggs A."/>
            <person name="Gujja S."/>
            <person name="Heiman D."/>
            <person name="Howarth C."/>
            <person name="Larson L."/>
            <person name="Lui A."/>
            <person name="MacDonald P.J.P."/>
            <person name="Mehta T."/>
            <person name="Montmayeur A."/>
            <person name="Murphy C."/>
            <person name="Neiman D."/>
            <person name="Pearson M."/>
            <person name="Priest M."/>
            <person name="Roberts A."/>
            <person name="Saif S."/>
            <person name="Shea T."/>
            <person name="Shenoy N."/>
            <person name="Sisk P."/>
            <person name="Stolte C."/>
            <person name="Sykes S."/>
            <person name="Yandava C."/>
            <person name="Wortman J."/>
            <person name="Nusbaum C."/>
            <person name="Birren B."/>
        </authorList>
    </citation>
    <scope>NUCLEOTIDE SEQUENCE</scope>
    <source>
        <strain evidence="5">R3-111a-1</strain>
    </source>
</reference>
<feature type="compositionally biased region" description="Basic residues" evidence="4">
    <location>
        <begin position="379"/>
        <end position="389"/>
    </location>
</feature>
<evidence type="ECO:0000256" key="1">
    <source>
        <dbReference type="ARBA" id="ARBA00004123"/>
    </source>
</evidence>
<dbReference type="PANTHER" id="PTHR13031">
    <property type="entry name" value="RIBONUCLEASE P SUBUNIT P30"/>
    <property type="match status" value="1"/>
</dbReference>
<dbReference type="EnsemblFungi" id="EJT73903">
    <property type="protein sequence ID" value="EJT73903"/>
    <property type="gene ID" value="GGTG_07757"/>
</dbReference>
<feature type="region of interest" description="Disordered" evidence="4">
    <location>
        <begin position="287"/>
        <end position="402"/>
    </location>
</feature>
<dbReference type="FunCoup" id="J3P2L1">
    <property type="interactions" value="624"/>
</dbReference>
<dbReference type="GeneID" id="20348215"/>